<evidence type="ECO:0000313" key="2">
    <source>
        <dbReference type="Proteomes" id="UP001469553"/>
    </source>
</evidence>
<proteinExistence type="predicted"/>
<accession>A0ABV0XLE7</accession>
<comment type="caution">
    <text evidence="1">The sequence shown here is derived from an EMBL/GenBank/DDBJ whole genome shotgun (WGS) entry which is preliminary data.</text>
</comment>
<dbReference type="Proteomes" id="UP001469553">
    <property type="component" value="Unassembled WGS sequence"/>
</dbReference>
<name>A0ABV0XLE7_9TELE</name>
<gene>
    <name evidence="1" type="ORF">AMECASPLE_038758</name>
</gene>
<organism evidence="1 2">
    <name type="scientific">Ameca splendens</name>
    <dbReference type="NCBI Taxonomy" id="208324"/>
    <lineage>
        <taxon>Eukaryota</taxon>
        <taxon>Metazoa</taxon>
        <taxon>Chordata</taxon>
        <taxon>Craniata</taxon>
        <taxon>Vertebrata</taxon>
        <taxon>Euteleostomi</taxon>
        <taxon>Actinopterygii</taxon>
        <taxon>Neopterygii</taxon>
        <taxon>Teleostei</taxon>
        <taxon>Neoteleostei</taxon>
        <taxon>Acanthomorphata</taxon>
        <taxon>Ovalentaria</taxon>
        <taxon>Atherinomorphae</taxon>
        <taxon>Cyprinodontiformes</taxon>
        <taxon>Goodeidae</taxon>
        <taxon>Ameca</taxon>
    </lineage>
</organism>
<evidence type="ECO:0000313" key="1">
    <source>
        <dbReference type="EMBL" id="MEQ2282267.1"/>
    </source>
</evidence>
<keyword evidence="2" id="KW-1185">Reference proteome</keyword>
<reference evidence="1 2" key="1">
    <citation type="submission" date="2021-06" db="EMBL/GenBank/DDBJ databases">
        <authorList>
            <person name="Palmer J.M."/>
        </authorList>
    </citation>
    <scope>NUCLEOTIDE SEQUENCE [LARGE SCALE GENOMIC DNA]</scope>
    <source>
        <strain evidence="1 2">AS_MEX2019</strain>
        <tissue evidence="1">Muscle</tissue>
    </source>
</reference>
<protein>
    <submittedName>
        <fullName evidence="1">Uncharacterized protein</fullName>
    </submittedName>
</protein>
<dbReference type="EMBL" id="JAHRIP010007387">
    <property type="protein sequence ID" value="MEQ2282267.1"/>
    <property type="molecule type" value="Genomic_DNA"/>
</dbReference>
<sequence>MISDFIYSAPFRSERRLQDGVFTLMNKCLQALGKGFREGDVGSKTLCRKAAGLKERKKLKAEAKSGTEDRVLSAAPTDFTSLKKQAELLLKPFPEPLLSTLHHNLISDRKICTRNNCRVYQTKAAPYQTLSFSPQM</sequence>